<dbReference type="HOGENOM" id="CLU_238714_0_0_11"/>
<proteinExistence type="predicted"/>
<accession>K0UPP2</accession>
<dbReference type="PANTHER" id="PTHR14139:SF2">
    <property type="entry name" value="CALSYNTENIN-1"/>
    <property type="match status" value="1"/>
</dbReference>
<name>K0UPP2_MYCVA</name>
<feature type="non-terminal residue" evidence="1">
    <location>
        <position position="1"/>
    </location>
</feature>
<gene>
    <name evidence="1" type="ORF">MVAC_20043</name>
</gene>
<comment type="caution">
    <text evidence="1">The sequence shown here is derived from an EMBL/GenBank/DDBJ whole genome shotgun (WGS) entry which is preliminary data.</text>
</comment>
<organism evidence="1 2">
    <name type="scientific">Mycolicibacterium vaccae ATCC 25954</name>
    <dbReference type="NCBI Taxonomy" id="1194972"/>
    <lineage>
        <taxon>Bacteria</taxon>
        <taxon>Bacillati</taxon>
        <taxon>Actinomycetota</taxon>
        <taxon>Actinomycetes</taxon>
        <taxon>Mycobacteriales</taxon>
        <taxon>Mycobacteriaceae</taxon>
        <taxon>Mycolicibacterium</taxon>
    </lineage>
</organism>
<dbReference type="eggNOG" id="COG5625">
    <property type="taxonomic scope" value="Bacteria"/>
</dbReference>
<keyword evidence="2" id="KW-1185">Reference proteome</keyword>
<evidence type="ECO:0000313" key="1">
    <source>
        <dbReference type="EMBL" id="EJZ06955.1"/>
    </source>
</evidence>
<dbReference type="Proteomes" id="UP000006072">
    <property type="component" value="Unassembled WGS sequence"/>
</dbReference>
<protein>
    <submittedName>
        <fullName evidence="1">Uncharacterized protein</fullName>
    </submittedName>
</protein>
<sequence>IGSAGYKAGDVLSYAAAEGGSITASWDAATRTLTLSGVASIAEYEAAIKAVTFTATEGGVSRSISVSVTDDTDKESLVPGAAVVTVIGLPPVVLVGGLPIFRPGGAPVKVVSSVDITDLDSDQLSKATLTIGPAGYKAGDVLAYTATAESAITTSWDAATRTLTLSGVASIAEYEAAIKAVTFTATEGGVSRSILVSVTDDTEKESLVPGAAVVTVIGLPPVVTVAGLPIFRLGGPVTVVSSVDITDGDSEHLSKATLTIGPAGYRSGDVLAYNTVEGSAITASWDAATRTLTLSGVALIAEYEAAIKAVTFTATEGGVSRSILVSVTDDTEKESLVPGAAVVTVIGLPPVVAVAGLPIFRLGGSPVKVVSSVSITDVDSENLSKATLTIGSLGYRAGDVLAYNAIDGSAITASWDAATRTLTLSGVASIAEYEAAIKAVTFTATEGGLSRSISVSVVDDTDKESLVPGAAVVTVIGLPPVVAVAGLPIFRLGGAPVKVVSSVTITDVDSENLSKATLTIGLAGYKAGDVLALNAIDGSAITASWDAATRTLTLSGVASIAEYEAAIKAVTFSATEGGLSRSISVSVVDDTDKESLVPGAAVVTVIGLPPLVTVAGLPIFRLGGSPVKVVSSVDITDVDSENLSKATLTIGPAGYKAGDVLAYTATAESAITASWDAATRTLTLSGVASIAEYEAAIKAVTFTATEGGVSRSISVSVTDDTEKESLVPGAAVVTVIGLPPVVTVAGLPIFRLGGAPVKVVSSVDITDVDSENLSKATLTIGPAGYRSGDVLSYNTVDGGAITASWDAATRTLTLSGVASIAEYEAAIKAVTFTATEGGVSRAISVSVVDDTDKESLVPGAAVVTVIGLPPVVTVAGLPIFRLGGSPVKVVSSVNITDGDSENLSKATLTIGSLGYRAGDVLAYNAIDGSAITASWDAATRTLTLSGVASIAEYEAAIKAVTFTATEGGVSRAISVSVVDDTEKESLVPGAAVVTVIGLPPAVAVLGAPVFRLGGTPVKVVSSVTITDADSERLSKAMLTIGSLGYKSGDVLSYVGAEGSPITASWDAVTRTLTLSGVASIAEYEAAINAVTFTASEGGVSRAISVSVVDDTDKESLAQGLATVSVVGLPPSVAVLGAPIFRLGGSPVKVVSSATITDLDSDSLSGATIAIATAFKSGDVLAYSAVAGSPITGSWDAATRTLTLSGVASIAEYEAAIKAVTFSTTEGGVTRGLAVHVTDDVQVRSVVAGLATVSVVGLPPSVAVLGAPIFRLGGSPVKVVSSATITDLDSDSLSGATITIGTAYQNGDVLSYVAANGVSITGTWDAAARTLSLTGVATKAQYEEAIKSVTFTTDQGGVTRGIQIHVIDETTVRSVLPASAVVTVVGLPPSVTTIGAPTFTIGGAPVKLLSSVSVADADSDRMSRATVRITTLGQSGDLLGYVAPSGNPISATWNATTRTLTLSGVASKAQYEQALEAVTFSATGGAGLVRGILVTVTDDTDVDSALPGAATANVRYSLPPSVVTAGSPTHTIGTAPVRLLSSATITDADSDRFSSARVTIETLGQSGDVLGYVQPSGNPITATWDAGSKTLTLTGIGTKAQYEAALQAVTFSATGGIVFVRGLSVSVSDDTGVSSSGLLNGAAVATVRENSAPGLWITGGRSYDRNDPPMNPVATLSISDDLGFLSGATLRVTHSVQSNDTLGYVQPSGNPVTASWDSGSKMLTLSGTATVEQYEQALRAVTFWANQGGWTTRTIAVTVTDNGGKSASGTMTVSVW</sequence>
<dbReference type="PANTHER" id="PTHR14139">
    <property type="entry name" value="CALSYNTENIN"/>
    <property type="match status" value="1"/>
</dbReference>
<dbReference type="EMBL" id="ALQA01000049">
    <property type="protein sequence ID" value="EJZ06955.1"/>
    <property type="molecule type" value="Genomic_DNA"/>
</dbReference>
<dbReference type="PATRIC" id="fig|1194972.3.peg.3992"/>
<evidence type="ECO:0000313" key="2">
    <source>
        <dbReference type="Proteomes" id="UP000006072"/>
    </source>
</evidence>
<reference evidence="1 2" key="1">
    <citation type="journal article" date="2012" name="J. Bacteriol.">
        <title>Complete Genome Sequence of Mycobacterium vaccae Type Strain ATCC 25954.</title>
        <authorList>
            <person name="Ho Y.S."/>
            <person name="Adroub S.A."/>
            <person name="Abadi M."/>
            <person name="Al Alwan B."/>
            <person name="Alkhateeb R."/>
            <person name="Gao G."/>
            <person name="Ragab A."/>
            <person name="Ali S."/>
            <person name="van Soolingen D."/>
            <person name="Bitter W."/>
            <person name="Pain A."/>
            <person name="Abdallah A.M."/>
        </authorList>
    </citation>
    <scope>NUCLEOTIDE SEQUENCE [LARGE SCALE GENOMIC DNA]</scope>
    <source>
        <strain evidence="1 2">ATCC 25954</strain>
    </source>
</reference>